<feature type="transmembrane region" description="Helical" evidence="7">
    <location>
        <begin position="47"/>
        <end position="67"/>
    </location>
</feature>
<dbReference type="Pfam" id="PF03601">
    <property type="entry name" value="Cons_hypoth698"/>
    <property type="match status" value="1"/>
</dbReference>
<organism evidence="8 9">
    <name type="scientific">Denitratimonas tolerans</name>
    <dbReference type="NCBI Taxonomy" id="1338420"/>
    <lineage>
        <taxon>Bacteria</taxon>
        <taxon>Pseudomonadati</taxon>
        <taxon>Pseudomonadota</taxon>
        <taxon>Gammaproteobacteria</taxon>
        <taxon>Lysobacterales</taxon>
        <taxon>Lysobacteraceae</taxon>
        <taxon>Denitratimonas</taxon>
    </lineage>
</organism>
<evidence type="ECO:0000256" key="5">
    <source>
        <dbReference type="ARBA" id="ARBA00022989"/>
    </source>
</evidence>
<proteinExistence type="inferred from homology"/>
<feature type="transmembrane region" description="Helical" evidence="7">
    <location>
        <begin position="79"/>
        <end position="97"/>
    </location>
</feature>
<dbReference type="GO" id="GO:0005886">
    <property type="term" value="C:plasma membrane"/>
    <property type="evidence" value="ECO:0007669"/>
    <property type="project" value="UniProtKB-SubCell"/>
</dbReference>
<evidence type="ECO:0000256" key="7">
    <source>
        <dbReference type="SAM" id="Phobius"/>
    </source>
</evidence>
<accession>A0AAW9R0D6</accession>
<keyword evidence="5 7" id="KW-1133">Transmembrane helix</keyword>
<dbReference type="AlphaFoldDB" id="A0AAW9R0D6"/>
<dbReference type="InterPro" id="IPR018383">
    <property type="entry name" value="UPF0324_pro"/>
</dbReference>
<feature type="transmembrane region" description="Helical" evidence="7">
    <location>
        <begin position="300"/>
        <end position="320"/>
    </location>
</feature>
<evidence type="ECO:0000256" key="4">
    <source>
        <dbReference type="ARBA" id="ARBA00022692"/>
    </source>
</evidence>
<sequence length="323" mass="33445">MALASGIGALALALGHWMPLVGGAVFGILLGIVVRQFIPLGARTVPGIAFGSSQLLRGSIILLGFGLSLDQVAKVGMESLAVTLVTMATAFIAAWLLGRWLRVRGHLTLLIGVGTAICGGSAIAAVSPIIRAQQHDVAFAISTVFLFNVAAVLVFPALGHAMGLSDPGFGLWAGTAINDTSSVVAAGYAYSPAAGDYATIVKLTRATFIIPICLVLAAVVAWRGKHEATTQGRVRLGRIFPWFILWFLLASGLRSAGIIPSAALPWLQTLAHLLIVVALTAVGLGADLRRMLATGPRPILLGLGAWIAVAVSSLVVQQAIGRL</sequence>
<dbReference type="EMBL" id="JBBDHC010000001">
    <property type="protein sequence ID" value="MEJ1248072.1"/>
    <property type="molecule type" value="Genomic_DNA"/>
</dbReference>
<evidence type="ECO:0000256" key="6">
    <source>
        <dbReference type="ARBA" id="ARBA00023136"/>
    </source>
</evidence>
<comment type="similarity">
    <text evidence="2">Belongs to the UPF0324 family.</text>
</comment>
<feature type="transmembrane region" description="Helical" evidence="7">
    <location>
        <begin position="270"/>
        <end position="288"/>
    </location>
</feature>
<feature type="transmembrane region" description="Helical" evidence="7">
    <location>
        <begin position="109"/>
        <end position="130"/>
    </location>
</feature>
<dbReference type="PANTHER" id="PTHR30106:SF1">
    <property type="entry name" value="UPF0324 MEMBRANE PROTEIN FN0533"/>
    <property type="match status" value="1"/>
</dbReference>
<keyword evidence="9" id="KW-1185">Reference proteome</keyword>
<feature type="transmembrane region" description="Helical" evidence="7">
    <location>
        <begin position="243"/>
        <end position="264"/>
    </location>
</feature>
<evidence type="ECO:0000256" key="2">
    <source>
        <dbReference type="ARBA" id="ARBA00007977"/>
    </source>
</evidence>
<protein>
    <submittedName>
        <fullName evidence="8">Sulfate exporter family transporter</fullName>
    </submittedName>
</protein>
<gene>
    <name evidence="8" type="ORF">WB794_00030</name>
</gene>
<feature type="transmembrane region" description="Helical" evidence="7">
    <location>
        <begin position="203"/>
        <end position="222"/>
    </location>
</feature>
<evidence type="ECO:0000256" key="1">
    <source>
        <dbReference type="ARBA" id="ARBA00004651"/>
    </source>
</evidence>
<evidence type="ECO:0000313" key="9">
    <source>
        <dbReference type="Proteomes" id="UP001364472"/>
    </source>
</evidence>
<dbReference type="Proteomes" id="UP001364472">
    <property type="component" value="Unassembled WGS sequence"/>
</dbReference>
<feature type="transmembrane region" description="Helical" evidence="7">
    <location>
        <begin position="137"/>
        <end position="158"/>
    </location>
</feature>
<dbReference type="PANTHER" id="PTHR30106">
    <property type="entry name" value="INNER MEMBRANE PROTEIN YEIH-RELATED"/>
    <property type="match status" value="1"/>
</dbReference>
<name>A0AAW9R0D6_9GAMM</name>
<comment type="caution">
    <text evidence="8">The sequence shown here is derived from an EMBL/GenBank/DDBJ whole genome shotgun (WGS) entry which is preliminary data.</text>
</comment>
<comment type="subcellular location">
    <subcellularLocation>
        <location evidence="1">Cell membrane</location>
        <topology evidence="1">Multi-pass membrane protein</topology>
    </subcellularLocation>
</comment>
<dbReference type="RefSeq" id="WP_337333797.1">
    <property type="nucleotide sequence ID" value="NZ_JBBDHC010000001.1"/>
</dbReference>
<evidence type="ECO:0000313" key="8">
    <source>
        <dbReference type="EMBL" id="MEJ1248072.1"/>
    </source>
</evidence>
<keyword evidence="3" id="KW-1003">Cell membrane</keyword>
<keyword evidence="4 7" id="KW-0812">Transmembrane</keyword>
<evidence type="ECO:0000256" key="3">
    <source>
        <dbReference type="ARBA" id="ARBA00022475"/>
    </source>
</evidence>
<keyword evidence="6 7" id="KW-0472">Membrane</keyword>
<reference evidence="8 9" key="1">
    <citation type="journal article" date="2016" name="Antonie Van Leeuwenhoek">
        <title>Denitratimonas tolerans gen. nov., sp. nov., a denitrifying bacterium isolated from a bioreactor for tannery wastewater treatment.</title>
        <authorList>
            <person name="Han S.I."/>
            <person name="Kim J.O."/>
            <person name="Lee Y.R."/>
            <person name="Ekpeghere K.I."/>
            <person name="Koh S.C."/>
            <person name="Whang K.S."/>
        </authorList>
    </citation>
    <scope>NUCLEOTIDE SEQUENCE [LARGE SCALE GENOMIC DNA]</scope>
    <source>
        <strain evidence="8 9">KACC 17565</strain>
    </source>
</reference>